<protein>
    <submittedName>
        <fullName evidence="3">Uncharacterized protein</fullName>
    </submittedName>
</protein>
<evidence type="ECO:0000256" key="2">
    <source>
        <dbReference type="SAM" id="Phobius"/>
    </source>
</evidence>
<feature type="region of interest" description="Disordered" evidence="1">
    <location>
        <begin position="188"/>
        <end position="217"/>
    </location>
</feature>
<organism evidence="3 4">
    <name type="scientific">Actinomycetospora corticicola</name>
    <dbReference type="NCBI Taxonomy" id="663602"/>
    <lineage>
        <taxon>Bacteria</taxon>
        <taxon>Bacillati</taxon>
        <taxon>Actinomycetota</taxon>
        <taxon>Actinomycetes</taxon>
        <taxon>Pseudonocardiales</taxon>
        <taxon>Pseudonocardiaceae</taxon>
        <taxon>Actinomycetospora</taxon>
    </lineage>
</organism>
<sequence>MPGSTITPMRRSAVPWLYGLSVLLAVVSPLVFLGVWVADGTLEGVGAALLAAVADLVAAALAAIVATVLAAQRGVRRVRTVVLGHPDGRSGRLGEHRAARWALARDRFAALQRDYAAFESDPRAVAARPALVDVSVPTTEAFVEALADAQVLATPTEPGDPRREEFVAAVDRAVAAWDEARRYADAVAPRMSAPGSTPPHPAETRPPSALPPRHGTPVDEYAAVADAVKQAAARGMRDLRGRLRA</sequence>
<reference evidence="3 4" key="1">
    <citation type="submission" date="2020-07" db="EMBL/GenBank/DDBJ databases">
        <title>Sequencing the genomes of 1000 actinobacteria strains.</title>
        <authorList>
            <person name="Klenk H.-P."/>
        </authorList>
    </citation>
    <scope>NUCLEOTIDE SEQUENCE [LARGE SCALE GENOMIC DNA]</scope>
    <source>
        <strain evidence="3 4">DSM 45772</strain>
    </source>
</reference>
<keyword evidence="2" id="KW-1133">Transmembrane helix</keyword>
<keyword evidence="2" id="KW-0812">Transmembrane</keyword>
<dbReference type="RefSeq" id="WP_179794257.1">
    <property type="nucleotide sequence ID" value="NZ_BAABHP010000021.1"/>
</dbReference>
<proteinExistence type="predicted"/>
<name>A0A7Y9DWB0_9PSEU</name>
<gene>
    <name evidence="3" type="ORF">BJ983_002701</name>
</gene>
<evidence type="ECO:0000313" key="3">
    <source>
        <dbReference type="EMBL" id="NYD36599.1"/>
    </source>
</evidence>
<evidence type="ECO:0000256" key="1">
    <source>
        <dbReference type="SAM" id="MobiDB-lite"/>
    </source>
</evidence>
<feature type="transmembrane region" description="Helical" evidence="2">
    <location>
        <begin position="44"/>
        <end position="70"/>
    </location>
</feature>
<dbReference type="EMBL" id="JACCBN010000001">
    <property type="protein sequence ID" value="NYD36599.1"/>
    <property type="molecule type" value="Genomic_DNA"/>
</dbReference>
<evidence type="ECO:0000313" key="4">
    <source>
        <dbReference type="Proteomes" id="UP000535890"/>
    </source>
</evidence>
<comment type="caution">
    <text evidence="3">The sequence shown here is derived from an EMBL/GenBank/DDBJ whole genome shotgun (WGS) entry which is preliminary data.</text>
</comment>
<keyword evidence="2" id="KW-0472">Membrane</keyword>
<accession>A0A7Y9DWB0</accession>
<keyword evidence="4" id="KW-1185">Reference proteome</keyword>
<dbReference type="AlphaFoldDB" id="A0A7Y9DWB0"/>
<feature type="transmembrane region" description="Helical" evidence="2">
    <location>
        <begin position="16"/>
        <end position="38"/>
    </location>
</feature>
<dbReference type="Proteomes" id="UP000535890">
    <property type="component" value="Unassembled WGS sequence"/>
</dbReference>